<organism evidence="1 2">
    <name type="scientific">Agrobacterium radiobacter</name>
    <dbReference type="NCBI Taxonomy" id="362"/>
    <lineage>
        <taxon>Bacteria</taxon>
        <taxon>Pseudomonadati</taxon>
        <taxon>Pseudomonadota</taxon>
        <taxon>Alphaproteobacteria</taxon>
        <taxon>Hyphomicrobiales</taxon>
        <taxon>Rhizobiaceae</taxon>
        <taxon>Rhizobium/Agrobacterium group</taxon>
        <taxon>Agrobacterium</taxon>
        <taxon>Agrobacterium tumefaciens complex</taxon>
    </lineage>
</organism>
<accession>A0ABD5LNW9</accession>
<dbReference type="AlphaFoldDB" id="A0ABD5LNW9"/>
<reference evidence="1 2" key="1">
    <citation type="submission" date="2024-06" db="EMBL/GenBank/DDBJ databases">
        <title>Genome sequencing of Agrobacterium spp. from tobacco in Serbia.</title>
        <authorList>
            <person name="Ilicic R.J."/>
            <person name="Studholme D.J."/>
            <person name="Jelusic A."/>
            <person name="Barac G."/>
            <person name="Bagi F."/>
            <person name="Popovic Milovanovic T."/>
        </authorList>
    </citation>
    <scope>NUCLEOTIDE SEQUENCE [LARGE SCALE GENOMIC DNA]</scope>
    <source>
        <strain evidence="1 2">DA1</strain>
    </source>
</reference>
<dbReference type="Proteomes" id="UP001438189">
    <property type="component" value="Unassembled WGS sequence"/>
</dbReference>
<evidence type="ECO:0000313" key="1">
    <source>
        <dbReference type="EMBL" id="MES4991042.1"/>
    </source>
</evidence>
<name>A0ABD5LNW9_AGRRD</name>
<comment type="caution">
    <text evidence="1">The sequence shown here is derived from an EMBL/GenBank/DDBJ whole genome shotgun (WGS) entry which is preliminary data.</text>
</comment>
<sequence length="61" mass="7180">MPENEMQPYTVEQLQQKYAVSLHVAVEVLEHFRGDRSKIDKFMKRCPNRDDEKNTDENGLA</sequence>
<dbReference type="RefSeq" id="WP_353574289.1">
    <property type="nucleotide sequence ID" value="NZ_JBETME010000004.1"/>
</dbReference>
<proteinExistence type="predicted"/>
<dbReference type="EMBL" id="JBETME010000004">
    <property type="protein sequence ID" value="MES4991042.1"/>
    <property type="molecule type" value="Genomic_DNA"/>
</dbReference>
<protein>
    <submittedName>
        <fullName evidence="1">Uncharacterized protein</fullName>
    </submittedName>
</protein>
<gene>
    <name evidence="1" type="ORF">ABVB70_11925</name>
</gene>
<evidence type="ECO:0000313" key="2">
    <source>
        <dbReference type="Proteomes" id="UP001438189"/>
    </source>
</evidence>